<feature type="domain" description="SWIM-type" evidence="2">
    <location>
        <begin position="55"/>
        <end position="91"/>
    </location>
</feature>
<keyword evidence="1" id="KW-0863">Zinc-finger</keyword>
<evidence type="ECO:0000259" key="2">
    <source>
        <dbReference type="PROSITE" id="PS50966"/>
    </source>
</evidence>
<dbReference type="STRING" id="29495.EA26_06395"/>
<dbReference type="Proteomes" id="UP000029994">
    <property type="component" value="Unassembled WGS sequence"/>
</dbReference>
<organism evidence="3 4">
    <name type="scientific">Vibrio navarrensis</name>
    <dbReference type="NCBI Taxonomy" id="29495"/>
    <lineage>
        <taxon>Bacteria</taxon>
        <taxon>Pseudomonadati</taxon>
        <taxon>Pseudomonadota</taxon>
        <taxon>Gammaproteobacteria</taxon>
        <taxon>Vibrionales</taxon>
        <taxon>Vibrionaceae</taxon>
        <taxon>Vibrio</taxon>
    </lineage>
</organism>
<dbReference type="EMBL" id="JMCG01000001">
    <property type="protein sequence ID" value="KGK10951.1"/>
    <property type="molecule type" value="Genomic_DNA"/>
</dbReference>
<protein>
    <recommendedName>
        <fullName evidence="2">SWIM-type domain-containing protein</fullName>
    </recommendedName>
</protein>
<dbReference type="RefSeq" id="WP_039425622.1">
    <property type="nucleotide sequence ID" value="NZ_CP061845.1"/>
</dbReference>
<keyword evidence="1" id="KW-0479">Metal-binding</keyword>
<dbReference type="Pfam" id="PF04434">
    <property type="entry name" value="SWIM"/>
    <property type="match status" value="1"/>
</dbReference>
<keyword evidence="4" id="KW-1185">Reference proteome</keyword>
<accession>A0A099LU63</accession>
<evidence type="ECO:0000256" key="1">
    <source>
        <dbReference type="PROSITE-ProRule" id="PRU00325"/>
    </source>
</evidence>
<sequence length="559" mass="64787">MNANTTRDIDIVELMALCETSTLQKGIQLSRSGAVRKLTMVGNTATAQVKGSNVYQVNLDFTGDLVAECTCPAAQYQRLCKHGVAVAMSLIEQPQLNQESERETIKKHLQSLGEEARLEMLLDYLEEDEYAWNALLTKIEIREKPAVYGELKKLVTQALPREQLWDWRESHAYFHSAENQLSMIIESMQSLDTEQQWKLINYLVERLNKVLEQIDDSSGARFGIESLINEHMPNILAKLNWSEQEKAHWMFERLTHHEFDVFPSIEEDFAVVWQNNTSFLDLCRQAIEQASPDERGWNLRSWANPLIKQSPNWRDVVAIKQKIARTCRDFLEIVEMYIDNQAPLEAEFWLAKARKIASEYERQACDQAQFRLYVELGEIKSAWSLANRLLERSPSFQRYKDMVQFKANYSVDDAEFLSRVEQLFKNSYRLPDQFNRVSEQTDALVLFYIDNQQFDQACEWVASNRVSTNALLTLADLVVDDKPNHALSYYLRVVTVQIEQTSNEAYATALTLLRKIEGLLKSHPTELAQFYVEIASLAQSYKRKRNMLTLLKQHYASHL</sequence>
<dbReference type="AlphaFoldDB" id="A0A099LU63"/>
<comment type="caution">
    <text evidence="3">The sequence shown here is derived from an EMBL/GenBank/DDBJ whole genome shotgun (WGS) entry which is preliminary data.</text>
</comment>
<name>A0A099LU63_9VIBR</name>
<dbReference type="GeneID" id="43682825"/>
<dbReference type="GO" id="GO:0008270">
    <property type="term" value="F:zinc ion binding"/>
    <property type="evidence" value="ECO:0007669"/>
    <property type="project" value="UniProtKB-KW"/>
</dbReference>
<keyword evidence="1" id="KW-0862">Zinc</keyword>
<reference evidence="3 4" key="1">
    <citation type="submission" date="2014-04" db="EMBL/GenBank/DDBJ databases">
        <title>Genome sequencing of Vibrio navarrensis strains.</title>
        <authorList>
            <person name="Gladney L.M."/>
            <person name="Katz L.S."/>
            <person name="Marino-Ramirez L."/>
            <person name="Jordan I.K."/>
        </authorList>
    </citation>
    <scope>NUCLEOTIDE SEQUENCE [LARGE SCALE GENOMIC DNA]</scope>
    <source>
        <strain evidence="3 4">ATCC 51183</strain>
    </source>
</reference>
<dbReference type="PROSITE" id="PS50966">
    <property type="entry name" value="ZF_SWIM"/>
    <property type="match status" value="1"/>
</dbReference>
<dbReference type="eggNOG" id="COG4715">
    <property type="taxonomic scope" value="Bacteria"/>
</dbReference>
<evidence type="ECO:0000313" key="3">
    <source>
        <dbReference type="EMBL" id="KGK10951.1"/>
    </source>
</evidence>
<proteinExistence type="predicted"/>
<dbReference type="InterPro" id="IPR007527">
    <property type="entry name" value="Znf_SWIM"/>
</dbReference>
<gene>
    <name evidence="3" type="ORF">EA26_06395</name>
</gene>
<evidence type="ECO:0000313" key="4">
    <source>
        <dbReference type="Proteomes" id="UP000029994"/>
    </source>
</evidence>